<evidence type="ECO:0000313" key="2">
    <source>
        <dbReference type="EMBL" id="PPQ99143.1"/>
    </source>
</evidence>
<name>A0A409Y8C7_9AGAR</name>
<feature type="region of interest" description="Disordered" evidence="1">
    <location>
        <begin position="320"/>
        <end position="341"/>
    </location>
</feature>
<feature type="compositionally biased region" description="Low complexity" evidence="1">
    <location>
        <begin position="10"/>
        <end position="29"/>
    </location>
</feature>
<feature type="compositionally biased region" description="Acidic residues" evidence="1">
    <location>
        <begin position="919"/>
        <end position="932"/>
    </location>
</feature>
<protein>
    <submittedName>
        <fullName evidence="2">Uncharacterized protein</fullName>
    </submittedName>
</protein>
<feature type="compositionally biased region" description="Basic residues" evidence="1">
    <location>
        <begin position="30"/>
        <end position="39"/>
    </location>
</feature>
<reference evidence="2 3" key="1">
    <citation type="journal article" date="2018" name="Evol. Lett.">
        <title>Horizontal gene cluster transfer increased hallucinogenic mushroom diversity.</title>
        <authorList>
            <person name="Reynolds H.T."/>
            <person name="Vijayakumar V."/>
            <person name="Gluck-Thaler E."/>
            <person name="Korotkin H.B."/>
            <person name="Matheny P.B."/>
            <person name="Slot J.C."/>
        </authorList>
    </citation>
    <scope>NUCLEOTIDE SEQUENCE [LARGE SCALE GENOMIC DNA]</scope>
    <source>
        <strain evidence="2 3">2629</strain>
    </source>
</reference>
<evidence type="ECO:0000256" key="1">
    <source>
        <dbReference type="SAM" id="MobiDB-lite"/>
    </source>
</evidence>
<gene>
    <name evidence="2" type="ORF">CVT24_009333</name>
</gene>
<feature type="region of interest" description="Disordered" evidence="1">
    <location>
        <begin position="519"/>
        <end position="625"/>
    </location>
</feature>
<feature type="compositionally biased region" description="Polar residues" evidence="1">
    <location>
        <begin position="549"/>
        <end position="566"/>
    </location>
</feature>
<accession>A0A409Y8C7</accession>
<feature type="region of interest" description="Disordered" evidence="1">
    <location>
        <begin position="1147"/>
        <end position="1213"/>
    </location>
</feature>
<feature type="compositionally biased region" description="Polar residues" evidence="1">
    <location>
        <begin position="1193"/>
        <end position="1213"/>
    </location>
</feature>
<feature type="compositionally biased region" description="Polar residues" evidence="1">
    <location>
        <begin position="110"/>
        <end position="122"/>
    </location>
</feature>
<feature type="region of interest" description="Disordered" evidence="1">
    <location>
        <begin position="735"/>
        <end position="883"/>
    </location>
</feature>
<comment type="caution">
    <text evidence="2">The sequence shown here is derived from an EMBL/GenBank/DDBJ whole genome shotgun (WGS) entry which is preliminary data.</text>
</comment>
<feature type="compositionally biased region" description="Low complexity" evidence="1">
    <location>
        <begin position="868"/>
        <end position="881"/>
    </location>
</feature>
<dbReference type="EMBL" id="NHTK01001368">
    <property type="protein sequence ID" value="PPQ99143.1"/>
    <property type="molecule type" value="Genomic_DNA"/>
</dbReference>
<dbReference type="AlphaFoldDB" id="A0A409Y8C7"/>
<feature type="compositionally biased region" description="Low complexity" evidence="1">
    <location>
        <begin position="806"/>
        <end position="819"/>
    </location>
</feature>
<feature type="compositionally biased region" description="Polar residues" evidence="1">
    <location>
        <begin position="51"/>
        <end position="61"/>
    </location>
</feature>
<feature type="compositionally biased region" description="Polar residues" evidence="1">
    <location>
        <begin position="757"/>
        <end position="766"/>
    </location>
</feature>
<feature type="region of interest" description="Disordered" evidence="1">
    <location>
        <begin position="1"/>
        <end position="77"/>
    </location>
</feature>
<dbReference type="Proteomes" id="UP000284842">
    <property type="component" value="Unassembled WGS sequence"/>
</dbReference>
<keyword evidence="3" id="KW-1185">Reference proteome</keyword>
<feature type="compositionally biased region" description="Pro residues" evidence="1">
    <location>
        <begin position="129"/>
        <end position="138"/>
    </location>
</feature>
<feature type="region of interest" description="Disordered" evidence="1">
    <location>
        <begin position="257"/>
        <end position="277"/>
    </location>
</feature>
<feature type="region of interest" description="Disordered" evidence="1">
    <location>
        <begin position="288"/>
        <end position="307"/>
    </location>
</feature>
<feature type="compositionally biased region" description="Low complexity" evidence="1">
    <location>
        <begin position="1043"/>
        <end position="1054"/>
    </location>
</feature>
<feature type="compositionally biased region" description="Polar residues" evidence="1">
    <location>
        <begin position="1165"/>
        <end position="1176"/>
    </location>
</feature>
<proteinExistence type="predicted"/>
<dbReference type="InParanoid" id="A0A409Y8C7"/>
<dbReference type="OrthoDB" id="3261862at2759"/>
<feature type="region of interest" description="Disordered" evidence="1">
    <location>
        <begin position="94"/>
        <end position="231"/>
    </location>
</feature>
<evidence type="ECO:0000313" key="3">
    <source>
        <dbReference type="Proteomes" id="UP000284842"/>
    </source>
</evidence>
<feature type="region of interest" description="Disordered" evidence="1">
    <location>
        <begin position="911"/>
        <end position="932"/>
    </location>
</feature>
<feature type="region of interest" description="Disordered" evidence="1">
    <location>
        <begin position="1025"/>
        <end position="1061"/>
    </location>
</feature>
<feature type="compositionally biased region" description="Low complexity" evidence="1">
    <location>
        <begin position="521"/>
        <end position="543"/>
    </location>
</feature>
<feature type="compositionally biased region" description="Polar residues" evidence="1">
    <location>
        <begin position="320"/>
        <end position="331"/>
    </location>
</feature>
<sequence length="1213" mass="129693">MPETNRPRSVRSVASNSSIASANSAASLSRRPRINRSRSKTVTGASDHPIPSQSTTTSNSDLPYLAPNSPQEHPELLQAFSFPLVSANKSIPIGASSKASSMDKHELRSSDTASSQGGTANDATMVEPLNPPPAPIEVPKPIKSGPNLPLLDTGYRPPPSAFSRDPALTPINIRDSVSTNQSGISSSLYPPSTSTASGPESPTSPPYLEDNFPSIEQPPFSMAPEVNEVQDYDSDDVSYRLRLLVKNNYFLPPAHSKPSPADFASANPNPPKKSTSPAFLDIFRVGKSKSKPTTPTLQTPGFDAMRRTTPDAITPAYGIRSQQPRSSTQLPRLSPGLPNAAPRGRVVVVREKMHDIAVAAKQAEQDMKTRGARLEQGSQKAKPDPVDDVIDPTDAVDVPLPDPNYPFAVQASALHGLGVLESVGADVLADRLPPPKNPNLSSTYDPMEDTWRKALLHEAVHHSLDNTPDVSTFSHILGTSTPLVSSPTPREVETLPALTASQKAARLQQKIMPEPLRESPAAAIAAHARKASGSSQVSTSQGGNTTGGLSVQQSKLLDSSRPSSFLPQRVETPTGPLTPLGPPPRRYFVNPLFSLSQTDLSPTSAAHPPPSPLHSASPHPTLRRTVSTPSFAEGYESATARQDLMSPPPIPNPYRDSTLTSITYDVRKSYDSASRGTSIHHDYDAAMSHASLDLATMRSRPSLSEYSQSSMSPTTSAFQEMLNQEDLSGNFTVTAQAPAPVPSTSSEPRPIRASADGQRQSGSRPSTAELRYTAVSPPPRTSSQLAHNALPPPPRFSAFNRPPLPSSSLATTSESSHSTPPRHAGQPIDSPMAADTTFSINEPEPITPPLPLSGHRDQEQQGNDMEMRSTPTPSRSRTHPPLTLDIPTVRIPVAIHSAPGPSSPTNFFDTIQSHPNAMDDLESSSEDEDGEEDVDEEMQEFAERQAHQHQILMEARNRSYSVASVANNTPPSAIGMGITAPSMLGLRMGRPGIMKHNNFSTPYLRHGDVSASSFSSHSSAWKALESHQPVSNTPNRKTPIGNVPVGKGVASGSGSKDGGDPVSNSYDFFRYAQEHPAPTFASLVKAEEEAAKAGRGQAEAKRPATADHVMTWRKDQKAQESLRRLDGMLLQHMEDEKEAIKRIATGLQQQRQQNGVPVQGKWQPIPSTDTTSNVASGSAHGPMTLGELGPALSTRNVSSPASQGGLSRSTPGH</sequence>
<feature type="region of interest" description="Disordered" evidence="1">
    <location>
        <begin position="1093"/>
        <end position="1117"/>
    </location>
</feature>
<feature type="compositionally biased region" description="Polar residues" evidence="1">
    <location>
        <begin position="175"/>
        <end position="201"/>
    </location>
</feature>
<organism evidence="2 3">
    <name type="scientific">Panaeolus cyanescens</name>
    <dbReference type="NCBI Taxonomy" id="181874"/>
    <lineage>
        <taxon>Eukaryota</taxon>
        <taxon>Fungi</taxon>
        <taxon>Dikarya</taxon>
        <taxon>Basidiomycota</taxon>
        <taxon>Agaricomycotina</taxon>
        <taxon>Agaricomycetes</taxon>
        <taxon>Agaricomycetidae</taxon>
        <taxon>Agaricales</taxon>
        <taxon>Agaricineae</taxon>
        <taxon>Galeropsidaceae</taxon>
        <taxon>Panaeolus</taxon>
    </lineage>
</organism>